<dbReference type="AlphaFoldDB" id="A0AAE1DQH9"/>
<name>A0AAE1DQH9_9GAST</name>
<protein>
    <submittedName>
        <fullName evidence="1">Uncharacterized protein</fullName>
    </submittedName>
</protein>
<keyword evidence="2" id="KW-1185">Reference proteome</keyword>
<proteinExistence type="predicted"/>
<dbReference type="Proteomes" id="UP001283361">
    <property type="component" value="Unassembled WGS sequence"/>
</dbReference>
<evidence type="ECO:0000313" key="2">
    <source>
        <dbReference type="Proteomes" id="UP001283361"/>
    </source>
</evidence>
<sequence length="129" mass="14240">MACPACYSRSLVLMFKAQRSQKGSLLNWKGKGRVVGCAFSALIVPNVSLSGGLWEATKGSYSQEAEPDACVWARNFLEWLPSEDEMGKTRNLINYRSFSACVAALQELGPRDTTTTYTIEYFSVLLANV</sequence>
<evidence type="ECO:0000313" key="1">
    <source>
        <dbReference type="EMBL" id="KAK3778018.1"/>
    </source>
</evidence>
<reference evidence="1" key="1">
    <citation type="journal article" date="2023" name="G3 (Bethesda)">
        <title>A reference genome for the long-term kleptoplast-retaining sea slug Elysia crispata morphotype clarki.</title>
        <authorList>
            <person name="Eastman K.E."/>
            <person name="Pendleton A.L."/>
            <person name="Shaikh M.A."/>
            <person name="Suttiyut T."/>
            <person name="Ogas R."/>
            <person name="Tomko P."/>
            <person name="Gavelis G."/>
            <person name="Widhalm J.R."/>
            <person name="Wisecaver J.H."/>
        </authorList>
    </citation>
    <scope>NUCLEOTIDE SEQUENCE</scope>
    <source>
        <strain evidence="1">ECLA1</strain>
    </source>
</reference>
<accession>A0AAE1DQH9</accession>
<gene>
    <name evidence="1" type="ORF">RRG08_018186</name>
</gene>
<comment type="caution">
    <text evidence="1">The sequence shown here is derived from an EMBL/GenBank/DDBJ whole genome shotgun (WGS) entry which is preliminary data.</text>
</comment>
<organism evidence="1 2">
    <name type="scientific">Elysia crispata</name>
    <name type="common">lettuce slug</name>
    <dbReference type="NCBI Taxonomy" id="231223"/>
    <lineage>
        <taxon>Eukaryota</taxon>
        <taxon>Metazoa</taxon>
        <taxon>Spiralia</taxon>
        <taxon>Lophotrochozoa</taxon>
        <taxon>Mollusca</taxon>
        <taxon>Gastropoda</taxon>
        <taxon>Heterobranchia</taxon>
        <taxon>Euthyneura</taxon>
        <taxon>Panpulmonata</taxon>
        <taxon>Sacoglossa</taxon>
        <taxon>Placobranchoidea</taxon>
        <taxon>Plakobranchidae</taxon>
        <taxon>Elysia</taxon>
    </lineage>
</organism>
<dbReference type="EMBL" id="JAWDGP010003041">
    <property type="protein sequence ID" value="KAK3778018.1"/>
    <property type="molecule type" value="Genomic_DNA"/>
</dbReference>